<dbReference type="EMBL" id="SLXK01000010">
    <property type="protein sequence ID" value="TCP29429.1"/>
    <property type="molecule type" value="Genomic_DNA"/>
</dbReference>
<feature type="domain" description="Peptidase M20 dimerisation" evidence="2">
    <location>
        <begin position="174"/>
        <end position="267"/>
    </location>
</feature>
<name>A0A4R2P3R7_9BACL</name>
<dbReference type="GO" id="GO:0016787">
    <property type="term" value="F:hydrolase activity"/>
    <property type="evidence" value="ECO:0007669"/>
    <property type="project" value="UniProtKB-KW"/>
</dbReference>
<comment type="caution">
    <text evidence="3">The sequence shown here is derived from an EMBL/GenBank/DDBJ whole genome shotgun (WGS) entry which is preliminary data.</text>
</comment>
<keyword evidence="1" id="KW-0464">Manganese</keyword>
<dbReference type="Proteomes" id="UP000295416">
    <property type="component" value="Unassembled WGS sequence"/>
</dbReference>
<dbReference type="InterPro" id="IPR002933">
    <property type="entry name" value="Peptidase_M20"/>
</dbReference>
<organism evidence="3 4">
    <name type="scientific">Scopulibacillus darangshiensis</name>
    <dbReference type="NCBI Taxonomy" id="442528"/>
    <lineage>
        <taxon>Bacteria</taxon>
        <taxon>Bacillati</taxon>
        <taxon>Bacillota</taxon>
        <taxon>Bacilli</taxon>
        <taxon>Bacillales</taxon>
        <taxon>Sporolactobacillaceae</taxon>
        <taxon>Scopulibacillus</taxon>
    </lineage>
</organism>
<dbReference type="Pfam" id="PF07687">
    <property type="entry name" value="M20_dimer"/>
    <property type="match status" value="1"/>
</dbReference>
<comment type="cofactor">
    <cofactor evidence="1">
        <name>Mn(2+)</name>
        <dbReference type="ChEBI" id="CHEBI:29035"/>
    </cofactor>
    <text evidence="1">The Mn(2+) ion enhances activity.</text>
</comment>
<dbReference type="SUPFAM" id="SSF55031">
    <property type="entry name" value="Bacterial exopeptidase dimerisation domain"/>
    <property type="match status" value="1"/>
</dbReference>
<evidence type="ECO:0000256" key="1">
    <source>
        <dbReference type="PIRSR" id="PIRSR005962-1"/>
    </source>
</evidence>
<dbReference type="Gene3D" id="3.40.630.10">
    <property type="entry name" value="Zn peptidases"/>
    <property type="match status" value="1"/>
</dbReference>
<dbReference type="InterPro" id="IPR017439">
    <property type="entry name" value="Amidohydrolase"/>
</dbReference>
<dbReference type="InterPro" id="IPR036264">
    <property type="entry name" value="Bact_exopeptidase_dim_dom"/>
</dbReference>
<keyword evidence="3" id="KW-0378">Hydrolase</keyword>
<dbReference type="Pfam" id="PF01546">
    <property type="entry name" value="Peptidase_M20"/>
    <property type="match status" value="1"/>
</dbReference>
<dbReference type="AlphaFoldDB" id="A0A4R2P3R7"/>
<protein>
    <submittedName>
        <fullName evidence="3">Amidohydrolase</fullName>
    </submittedName>
</protein>
<feature type="binding site" evidence="1">
    <location>
        <position position="346"/>
    </location>
    <ligand>
        <name>Mn(2+)</name>
        <dbReference type="ChEBI" id="CHEBI:29035"/>
        <label>2</label>
    </ligand>
</feature>
<dbReference type="PIRSF" id="PIRSF005962">
    <property type="entry name" value="Pept_M20D_amidohydro"/>
    <property type="match status" value="1"/>
</dbReference>
<sequence>MGDMTIDAIKPKVKEIFDHLHSHPEVSWHEDKTTAYIANILKENGCRVTKFDDCTGVVGEIGQGKPIVAVRADIDALWQEVDGVFQGNHSCGHDAHMSMVLGVLFTLKNMRQLPKGTIRFIFQPAEEKGAGALKMVEKGVAEDIDFLYGVHLRPIQETANGRAAPAIVHGASGTMNGEIHGEEAHGARPHLGTNAVEIGATLVHELGHIHLNPMIPHSVKMTKLWAGGDSANIIPGHASFSIDLRAQTNEIMALLIEQVENVVQTTADFYKVKIELSKPSHIAAAKVHYEAQRYMADAITEILGKDHLDEPLVTPGGDDFHFYTLKRPSIKATMLGLGCDLAPGLHHPQMTFDRDALFSGIQILTTAILNTLEQEV</sequence>
<feature type="binding site" evidence="1">
    <location>
        <position position="127"/>
    </location>
    <ligand>
        <name>Mn(2+)</name>
        <dbReference type="ChEBI" id="CHEBI:29035"/>
        <label>2</label>
    </ligand>
</feature>
<dbReference type="GO" id="GO:0046872">
    <property type="term" value="F:metal ion binding"/>
    <property type="evidence" value="ECO:0007669"/>
    <property type="project" value="UniProtKB-KW"/>
</dbReference>
<feature type="binding site" evidence="1">
    <location>
        <position position="93"/>
    </location>
    <ligand>
        <name>Mn(2+)</name>
        <dbReference type="ChEBI" id="CHEBI:29035"/>
        <label>2</label>
    </ligand>
</feature>
<keyword evidence="4" id="KW-1185">Reference proteome</keyword>
<evidence type="ECO:0000313" key="3">
    <source>
        <dbReference type="EMBL" id="TCP29429.1"/>
    </source>
</evidence>
<dbReference type="InterPro" id="IPR037484">
    <property type="entry name" value="AmhX-like"/>
</dbReference>
<evidence type="ECO:0000313" key="4">
    <source>
        <dbReference type="Proteomes" id="UP000295416"/>
    </source>
</evidence>
<dbReference type="Gene3D" id="3.30.70.360">
    <property type="match status" value="1"/>
</dbReference>
<dbReference type="InterPro" id="IPR011650">
    <property type="entry name" value="Peptidase_M20_dimer"/>
</dbReference>
<evidence type="ECO:0000259" key="2">
    <source>
        <dbReference type="Pfam" id="PF07687"/>
    </source>
</evidence>
<gene>
    <name evidence="3" type="ORF">EV207_11050</name>
</gene>
<proteinExistence type="predicted"/>
<dbReference type="PANTHER" id="PTHR11014">
    <property type="entry name" value="PEPTIDASE M20 FAMILY MEMBER"/>
    <property type="match status" value="1"/>
</dbReference>
<feature type="binding site" evidence="1">
    <location>
        <position position="91"/>
    </location>
    <ligand>
        <name>Mn(2+)</name>
        <dbReference type="ChEBI" id="CHEBI:29035"/>
        <label>2</label>
    </ligand>
</feature>
<keyword evidence="1" id="KW-0479">Metal-binding</keyword>
<dbReference type="CDD" id="cd08018">
    <property type="entry name" value="M20_Acy1_amhX-like"/>
    <property type="match status" value="1"/>
</dbReference>
<feature type="binding site" evidence="1">
    <location>
        <position position="151"/>
    </location>
    <ligand>
        <name>Mn(2+)</name>
        <dbReference type="ChEBI" id="CHEBI:29035"/>
        <label>2</label>
    </ligand>
</feature>
<dbReference type="PANTHER" id="PTHR11014:SF122">
    <property type="entry name" value="AMIDOHYDROLASE AMHX"/>
    <property type="match status" value="1"/>
</dbReference>
<dbReference type="NCBIfam" id="TIGR01891">
    <property type="entry name" value="amidohydrolases"/>
    <property type="match status" value="1"/>
</dbReference>
<reference evidence="3 4" key="1">
    <citation type="submission" date="2019-03" db="EMBL/GenBank/DDBJ databases">
        <title>Genomic Encyclopedia of Type Strains, Phase IV (KMG-IV): sequencing the most valuable type-strain genomes for metagenomic binning, comparative biology and taxonomic classification.</title>
        <authorList>
            <person name="Goeker M."/>
        </authorList>
    </citation>
    <scope>NUCLEOTIDE SEQUENCE [LARGE SCALE GENOMIC DNA]</scope>
    <source>
        <strain evidence="3 4">DSM 19377</strain>
    </source>
</reference>
<dbReference type="SUPFAM" id="SSF53187">
    <property type="entry name" value="Zn-dependent exopeptidases"/>
    <property type="match status" value="1"/>
</dbReference>
<accession>A0A4R2P3R7</accession>